<keyword evidence="3" id="KW-1185">Reference proteome</keyword>
<organism evidence="2 3">
    <name type="scientific">Brevibacterium yomogidense</name>
    <dbReference type="NCBI Taxonomy" id="946573"/>
    <lineage>
        <taxon>Bacteria</taxon>
        <taxon>Bacillati</taxon>
        <taxon>Actinomycetota</taxon>
        <taxon>Actinomycetes</taxon>
        <taxon>Micrococcales</taxon>
        <taxon>Brevibacteriaceae</taxon>
        <taxon>Brevibacterium</taxon>
    </lineage>
</organism>
<dbReference type="EMBL" id="FWFF01000001">
    <property type="protein sequence ID" value="SLM89104.1"/>
    <property type="molecule type" value="Genomic_DNA"/>
</dbReference>
<dbReference type="InterPro" id="IPR025870">
    <property type="entry name" value="Glyoxalase-like_dom"/>
</dbReference>
<proteinExistence type="predicted"/>
<sequence length="237" mass="24732">MSADGVPGTFDHLVVAVPDLAAGVAEFEELTGVRSVPGGSHPGRGTANHLVSMVPRGWGDESLTYLEILGPDPDQDPALAARSLPGVTGICAQRWAVHPDDFDGTVKAADVAGVDYGNVFDMTRATPDGGRLEWRLTRRTPLAFGGAQPFLIDWGTSPHPANTLREGASRGEVAASFEGALVLERLEFFGPDPDGLTGAIDVLTGERVASVDDADPGFRAVLSGPRGEFALVSPGHP</sequence>
<name>A0A1X6WV37_9MICO</name>
<protein>
    <recommendedName>
        <fullName evidence="1">Glyoxalase-like domain-containing protein</fullName>
    </recommendedName>
</protein>
<evidence type="ECO:0000313" key="3">
    <source>
        <dbReference type="Proteomes" id="UP000196581"/>
    </source>
</evidence>
<dbReference type="RefSeq" id="WP_256970129.1">
    <property type="nucleotide sequence ID" value="NZ_FWFF01000001.1"/>
</dbReference>
<dbReference type="Proteomes" id="UP000196581">
    <property type="component" value="Unassembled WGS sequence"/>
</dbReference>
<feature type="domain" description="Glyoxalase-like" evidence="1">
    <location>
        <begin position="10"/>
        <end position="200"/>
    </location>
</feature>
<dbReference type="InterPro" id="IPR029068">
    <property type="entry name" value="Glyas_Bleomycin-R_OHBP_Dase"/>
</dbReference>
<evidence type="ECO:0000313" key="2">
    <source>
        <dbReference type="EMBL" id="SLM89104.1"/>
    </source>
</evidence>
<dbReference type="PANTHER" id="PTHR40265:SF1">
    <property type="entry name" value="GLYOXALASE-LIKE DOMAIN-CONTAINING PROTEIN"/>
    <property type="match status" value="1"/>
</dbReference>
<dbReference type="PANTHER" id="PTHR40265">
    <property type="entry name" value="BLL2707 PROTEIN"/>
    <property type="match status" value="1"/>
</dbReference>
<gene>
    <name evidence="2" type="ORF">FM105_01145</name>
</gene>
<dbReference type="SUPFAM" id="SSF54593">
    <property type="entry name" value="Glyoxalase/Bleomycin resistance protein/Dihydroxybiphenyl dioxygenase"/>
    <property type="match status" value="1"/>
</dbReference>
<reference evidence="3" key="1">
    <citation type="submission" date="2017-02" db="EMBL/GenBank/DDBJ databases">
        <authorList>
            <person name="Dridi B."/>
        </authorList>
    </citation>
    <scope>NUCLEOTIDE SEQUENCE [LARGE SCALE GENOMIC DNA]</scope>
    <source>
        <strain evidence="3">B Co 03.10</strain>
    </source>
</reference>
<evidence type="ECO:0000259" key="1">
    <source>
        <dbReference type="Pfam" id="PF13468"/>
    </source>
</evidence>
<dbReference type="Gene3D" id="3.10.180.10">
    <property type="entry name" value="2,3-Dihydroxybiphenyl 1,2-Dioxygenase, domain 1"/>
    <property type="match status" value="1"/>
</dbReference>
<accession>A0A1X6WV37</accession>
<dbReference type="AlphaFoldDB" id="A0A1X6WV37"/>
<dbReference type="Pfam" id="PF13468">
    <property type="entry name" value="Glyoxalase_3"/>
    <property type="match status" value="1"/>
</dbReference>